<dbReference type="EMBL" id="LAZR01008793">
    <property type="protein sequence ID" value="KKM76546.1"/>
    <property type="molecule type" value="Genomic_DNA"/>
</dbReference>
<organism evidence="3">
    <name type="scientific">marine sediment metagenome</name>
    <dbReference type="NCBI Taxonomy" id="412755"/>
    <lineage>
        <taxon>unclassified sequences</taxon>
        <taxon>metagenomes</taxon>
        <taxon>ecological metagenomes</taxon>
    </lineage>
</organism>
<dbReference type="Pfam" id="PF02754">
    <property type="entry name" value="CCG"/>
    <property type="match status" value="2"/>
</dbReference>
<name>A0A0F9KP49_9ZZZZ</name>
<gene>
    <name evidence="3" type="ORF">LCGC14_1379050</name>
</gene>
<dbReference type="PANTHER" id="PTHR42947:SF1">
    <property type="entry name" value="COB--COM HETERODISULFIDE REDUCTASE SUBUNIT B 1"/>
    <property type="match status" value="1"/>
</dbReference>
<dbReference type="InterPro" id="IPR051278">
    <property type="entry name" value="HdrB/HdrD_reductase"/>
</dbReference>
<reference evidence="3" key="1">
    <citation type="journal article" date="2015" name="Nature">
        <title>Complex archaea that bridge the gap between prokaryotes and eukaryotes.</title>
        <authorList>
            <person name="Spang A."/>
            <person name="Saw J.H."/>
            <person name="Jorgensen S.L."/>
            <person name="Zaremba-Niedzwiedzka K."/>
            <person name="Martijn J."/>
            <person name="Lind A.E."/>
            <person name="van Eijk R."/>
            <person name="Schleper C."/>
            <person name="Guy L."/>
            <person name="Ettema T.J."/>
        </authorList>
    </citation>
    <scope>NUCLEOTIDE SEQUENCE</scope>
</reference>
<dbReference type="InterPro" id="IPR004017">
    <property type="entry name" value="Cys_rich_dom"/>
</dbReference>
<sequence>MGAAKKNVVLFPGCVIQNRLPFLEKSARLVFEKLGVGCSSAPFVCCPDPVGVASISEKVWLTLAAHNLTYGEKVNREILSLCNGCSETLIRANHTLKREKKTFEEINDILRTKGDIYHGNAKVTHFVRSLVEDIGVKKIKKIVKSTWIGNDDIVNPVKDMKVAVHPGCHYNRPSDILRWDDPLNPQYQEKLLKAIGCITVDYPEKTLCCGSCVTRTRDDIGLEIIRTKYQSVTDAGAEAITVNCPACFQMMESHQREVNKKFEKDFAIPIFYITELIALAFGYKPKELGLKFHSVGKKTYLFNYK</sequence>
<proteinExistence type="predicted"/>
<dbReference type="AlphaFoldDB" id="A0A0F9KP49"/>
<feature type="domain" description="Cysteine-rich" evidence="2">
    <location>
        <begin position="8"/>
        <end position="89"/>
    </location>
</feature>
<evidence type="ECO:0000313" key="3">
    <source>
        <dbReference type="EMBL" id="KKM76546.1"/>
    </source>
</evidence>
<evidence type="ECO:0000256" key="1">
    <source>
        <dbReference type="ARBA" id="ARBA00023002"/>
    </source>
</evidence>
<comment type="caution">
    <text evidence="3">The sequence shown here is derived from an EMBL/GenBank/DDBJ whole genome shotgun (WGS) entry which is preliminary data.</text>
</comment>
<dbReference type="PANTHER" id="PTHR42947">
    <property type="entry name" value="COB--COM HETERODISULFIDE REDUCTASE SUBUNIT B 1"/>
    <property type="match status" value="1"/>
</dbReference>
<accession>A0A0F9KP49</accession>
<dbReference type="Gene3D" id="1.20.1050.140">
    <property type="match status" value="1"/>
</dbReference>
<protein>
    <recommendedName>
        <fullName evidence="2">Cysteine-rich domain-containing protein</fullName>
    </recommendedName>
</protein>
<dbReference type="GO" id="GO:0016491">
    <property type="term" value="F:oxidoreductase activity"/>
    <property type="evidence" value="ECO:0007669"/>
    <property type="project" value="UniProtKB-KW"/>
</dbReference>
<dbReference type="Gene3D" id="3.40.50.11810">
    <property type="match status" value="1"/>
</dbReference>
<keyword evidence="1" id="KW-0560">Oxidoreductase</keyword>
<evidence type="ECO:0000259" key="2">
    <source>
        <dbReference type="Pfam" id="PF02754"/>
    </source>
</evidence>
<feature type="domain" description="Cysteine-rich" evidence="2">
    <location>
        <begin position="162"/>
        <end position="251"/>
    </location>
</feature>